<organism evidence="1 2">
    <name type="scientific">Erpetoichthys calabaricus</name>
    <name type="common">Rope fish</name>
    <name type="synonym">Calamoichthys calabaricus</name>
    <dbReference type="NCBI Taxonomy" id="27687"/>
    <lineage>
        <taxon>Eukaryota</taxon>
        <taxon>Metazoa</taxon>
        <taxon>Chordata</taxon>
        <taxon>Craniata</taxon>
        <taxon>Vertebrata</taxon>
        <taxon>Euteleostomi</taxon>
        <taxon>Actinopterygii</taxon>
        <taxon>Polypteriformes</taxon>
        <taxon>Polypteridae</taxon>
        <taxon>Erpetoichthys</taxon>
    </lineage>
</organism>
<name>A0A8C4RIN8_ERPCA</name>
<evidence type="ECO:0000313" key="2">
    <source>
        <dbReference type="Proteomes" id="UP000694620"/>
    </source>
</evidence>
<reference evidence="1" key="1">
    <citation type="submission" date="2021-06" db="EMBL/GenBank/DDBJ databases">
        <authorList>
            <consortium name="Wellcome Sanger Institute Data Sharing"/>
        </authorList>
    </citation>
    <scope>NUCLEOTIDE SEQUENCE [LARGE SCALE GENOMIC DNA]</scope>
</reference>
<dbReference type="GO" id="GO:0000922">
    <property type="term" value="C:spindle pole"/>
    <property type="evidence" value="ECO:0007669"/>
    <property type="project" value="TreeGrafter"/>
</dbReference>
<dbReference type="AlphaFoldDB" id="A0A8C4RIN8"/>
<dbReference type="PANTHER" id="PTHR46657">
    <property type="entry name" value="CENTROSOMAL PROTEIN OF 128 KDA"/>
    <property type="match status" value="1"/>
</dbReference>
<dbReference type="Ensembl" id="ENSECRT00000002296.1">
    <property type="protein sequence ID" value="ENSECRP00000002267.1"/>
    <property type="gene ID" value="ENSECRG00000001560.1"/>
</dbReference>
<proteinExistence type="predicted"/>
<dbReference type="GO" id="GO:0005814">
    <property type="term" value="C:centriole"/>
    <property type="evidence" value="ECO:0007669"/>
    <property type="project" value="TreeGrafter"/>
</dbReference>
<dbReference type="PANTHER" id="PTHR46657:SF1">
    <property type="entry name" value="CENTROSOMAL PROTEIN OF 128 KDA"/>
    <property type="match status" value="1"/>
</dbReference>
<reference evidence="1" key="2">
    <citation type="submission" date="2025-08" db="UniProtKB">
        <authorList>
            <consortium name="Ensembl"/>
        </authorList>
    </citation>
    <scope>IDENTIFICATION</scope>
</reference>
<keyword evidence="2" id="KW-1185">Reference proteome</keyword>
<accession>A0A8C4RIN8</accession>
<sequence>MIHSLHQSLRDLSSDPMKTLENLSAISQDSQKQGTVLDCVERQLQQIERELSVRKHQDHLVSHQLQGALKKLEAKHSEAEYIIKNSHITLLHRSHHEDEKSEKQLRAEHTSCEKCDLEKQIQHLRLQVNQNIMISEVEELKSSIDHKKCEKVQLLSHIGIL</sequence>
<reference evidence="1" key="3">
    <citation type="submission" date="2025-09" db="UniProtKB">
        <authorList>
            <consortium name="Ensembl"/>
        </authorList>
    </citation>
    <scope>IDENTIFICATION</scope>
</reference>
<evidence type="ECO:0000313" key="1">
    <source>
        <dbReference type="Ensembl" id="ENSECRP00000002267.1"/>
    </source>
</evidence>
<protein>
    <submittedName>
        <fullName evidence="1">Uncharacterized protein</fullName>
    </submittedName>
</protein>
<dbReference type="InterPro" id="IPR026652">
    <property type="entry name" value="CEP128"/>
</dbReference>
<dbReference type="Proteomes" id="UP000694620">
    <property type="component" value="Chromosome 1"/>
</dbReference>